<dbReference type="AlphaFoldDB" id="Q5ZBH9"/>
<proteinExistence type="predicted"/>
<reference evidence="3" key="3">
    <citation type="journal article" date="2008" name="Nucleic Acids Res.">
        <title>The rice annotation project database (RAP-DB): 2008 update.</title>
        <authorList>
            <consortium name="The rice annotation project (RAP)"/>
        </authorList>
    </citation>
    <scope>GENOME REANNOTATION</scope>
    <source>
        <strain evidence="3">cv. Nipponbare</strain>
    </source>
</reference>
<dbReference type="EMBL" id="AP002866">
    <property type="protein sequence ID" value="BAD61221.1"/>
    <property type="molecule type" value="Genomic_DNA"/>
</dbReference>
<dbReference type="Proteomes" id="UP000000763">
    <property type="component" value="Chromosome 1"/>
</dbReference>
<dbReference type="Proteomes" id="UP000817658">
    <property type="component" value="Chromosome 1"/>
</dbReference>
<gene>
    <name evidence="2" type="ORF">P0046B10.37</name>
    <name evidence="1" type="ORF">P0410E01.18</name>
</gene>
<accession>Q5ZBH9</accession>
<reference evidence="2" key="1">
    <citation type="journal article" date="2002" name="Nature">
        <title>The genome sequence and structure of rice chromosome 1.</title>
        <authorList>
            <person name="Sasaki T."/>
            <person name="Matsumoto T."/>
            <person name="Yamamoto K."/>
            <person name="Sakata K."/>
            <person name="Baba T."/>
            <person name="Katayose Y."/>
            <person name="Wu J."/>
            <person name="Niimura Y."/>
            <person name="Cheng Z."/>
            <person name="Nagamura Y."/>
            <person name="Antonio B.A."/>
            <person name="Kanamori H."/>
            <person name="Hosokawa S."/>
            <person name="Masukawa M."/>
            <person name="Arikawa K."/>
            <person name="Chiden Y."/>
            <person name="Hayashi M."/>
            <person name="Okamoto M."/>
            <person name="Ando T."/>
            <person name="Aoki H."/>
            <person name="Arita K."/>
            <person name="Hamada M."/>
            <person name="Harada C."/>
            <person name="Hijishita S."/>
            <person name="Honda M."/>
            <person name="Ichikawa Y."/>
            <person name="Idonuma A."/>
            <person name="Iijima M."/>
            <person name="Ikeda M."/>
            <person name="Ikeno M."/>
            <person name="Itoh S."/>
            <person name="Itoh T."/>
            <person name="Itoh Y."/>
            <person name="Itoh Y."/>
            <person name="Iwabuchi A."/>
            <person name="Kamiya K."/>
            <person name="Karasawa W."/>
            <person name="Katagiri S."/>
            <person name="Kikuta A."/>
            <person name="Kobayashi N."/>
            <person name="Kono I."/>
            <person name="Machita K."/>
            <person name="Maehara T."/>
            <person name="Mizuno H."/>
            <person name="Mizubayashi T."/>
            <person name="Mukai Y."/>
            <person name="Nagasaki H."/>
            <person name="Nakashima M."/>
            <person name="Nakama Y."/>
            <person name="Nakamichi Y."/>
            <person name="Nakamura M."/>
            <person name="Namiki N."/>
            <person name="Negishi M."/>
            <person name="Ohta I."/>
            <person name="Ono N."/>
            <person name="Saji S."/>
            <person name="Sakai K."/>
            <person name="Shibata M."/>
            <person name="Shimokawa T."/>
            <person name="Shomura A."/>
            <person name="Song J."/>
            <person name="Takazaki Y."/>
            <person name="Terasawa K."/>
            <person name="Tsuji K."/>
            <person name="Waki K."/>
            <person name="Yamagata H."/>
            <person name="Yamane H."/>
            <person name="Yoshiki S."/>
            <person name="Yoshihara R."/>
            <person name="Yukawa K."/>
            <person name="Zhong H."/>
            <person name="Iwama H."/>
            <person name="Endo T."/>
            <person name="Ito H."/>
            <person name="Hahn J.H."/>
            <person name="Kim H.I."/>
            <person name="Eun M.Y."/>
            <person name="Yano M."/>
            <person name="Jiang J."/>
            <person name="Gojobori T."/>
        </authorList>
    </citation>
    <scope>NUCLEOTIDE SEQUENCE</scope>
</reference>
<sequence length="60" mass="6183">MGRTIPLSGIVDGVQGLVSVHFLVSQTELEALSLVHRANLLMAAAHGPPLSAAPHDSSRG</sequence>
<name>Q5ZBH9_ORYSJ</name>
<evidence type="ECO:0000313" key="3">
    <source>
        <dbReference type="Proteomes" id="UP000000763"/>
    </source>
</evidence>
<evidence type="ECO:0000313" key="1">
    <source>
        <dbReference type="EMBL" id="BAD61221.1"/>
    </source>
</evidence>
<organism evidence="2">
    <name type="scientific">Oryza sativa subsp. japonica</name>
    <name type="common">Rice</name>
    <dbReference type="NCBI Taxonomy" id="39947"/>
    <lineage>
        <taxon>Eukaryota</taxon>
        <taxon>Viridiplantae</taxon>
        <taxon>Streptophyta</taxon>
        <taxon>Embryophyta</taxon>
        <taxon>Tracheophyta</taxon>
        <taxon>Spermatophyta</taxon>
        <taxon>Magnoliopsida</taxon>
        <taxon>Liliopsida</taxon>
        <taxon>Poales</taxon>
        <taxon>Poaceae</taxon>
        <taxon>BOP clade</taxon>
        <taxon>Oryzoideae</taxon>
        <taxon>Oryzeae</taxon>
        <taxon>Oryzinae</taxon>
        <taxon>Oryza</taxon>
        <taxon>Oryza sativa</taxon>
    </lineage>
</organism>
<reference evidence="3" key="2">
    <citation type="journal article" date="2005" name="Nature">
        <title>The map-based sequence of the rice genome.</title>
        <authorList>
            <consortium name="International rice genome sequencing project (IRGSP)"/>
            <person name="Matsumoto T."/>
            <person name="Wu J."/>
            <person name="Kanamori H."/>
            <person name="Katayose Y."/>
            <person name="Fujisawa M."/>
            <person name="Namiki N."/>
            <person name="Mizuno H."/>
            <person name="Yamamoto K."/>
            <person name="Antonio B.A."/>
            <person name="Baba T."/>
            <person name="Sakata K."/>
            <person name="Nagamura Y."/>
            <person name="Aoki H."/>
            <person name="Arikawa K."/>
            <person name="Arita K."/>
            <person name="Bito T."/>
            <person name="Chiden Y."/>
            <person name="Fujitsuka N."/>
            <person name="Fukunaka R."/>
            <person name="Hamada M."/>
            <person name="Harada C."/>
            <person name="Hayashi A."/>
            <person name="Hijishita S."/>
            <person name="Honda M."/>
            <person name="Hosokawa S."/>
            <person name="Ichikawa Y."/>
            <person name="Idonuma A."/>
            <person name="Iijima M."/>
            <person name="Ikeda M."/>
            <person name="Ikeno M."/>
            <person name="Ito K."/>
            <person name="Ito S."/>
            <person name="Ito T."/>
            <person name="Ito Y."/>
            <person name="Ito Y."/>
            <person name="Iwabuchi A."/>
            <person name="Kamiya K."/>
            <person name="Karasawa W."/>
            <person name="Kurita K."/>
            <person name="Katagiri S."/>
            <person name="Kikuta A."/>
            <person name="Kobayashi H."/>
            <person name="Kobayashi N."/>
            <person name="Machita K."/>
            <person name="Maehara T."/>
            <person name="Masukawa M."/>
            <person name="Mizubayashi T."/>
            <person name="Mukai Y."/>
            <person name="Nagasaki H."/>
            <person name="Nagata Y."/>
            <person name="Naito S."/>
            <person name="Nakashima M."/>
            <person name="Nakama Y."/>
            <person name="Nakamichi Y."/>
            <person name="Nakamura M."/>
            <person name="Meguro A."/>
            <person name="Negishi M."/>
            <person name="Ohta I."/>
            <person name="Ohta T."/>
            <person name="Okamoto M."/>
            <person name="Ono N."/>
            <person name="Saji S."/>
            <person name="Sakaguchi M."/>
            <person name="Sakai K."/>
            <person name="Shibata M."/>
            <person name="Shimokawa T."/>
            <person name="Song J."/>
            <person name="Takazaki Y."/>
            <person name="Terasawa K."/>
            <person name="Tsugane M."/>
            <person name="Tsuji K."/>
            <person name="Ueda S."/>
            <person name="Waki K."/>
            <person name="Yamagata H."/>
            <person name="Yamamoto M."/>
            <person name="Yamamoto S."/>
            <person name="Yamane H."/>
            <person name="Yoshiki S."/>
            <person name="Yoshihara R."/>
            <person name="Yukawa K."/>
            <person name="Zhong H."/>
            <person name="Yano M."/>
            <person name="Yuan Q."/>
            <person name="Ouyang S."/>
            <person name="Liu J."/>
            <person name="Jones K.M."/>
            <person name="Gansberger K."/>
            <person name="Moffat K."/>
            <person name="Hill J."/>
            <person name="Bera J."/>
            <person name="Fadrosh D."/>
            <person name="Jin S."/>
            <person name="Johri S."/>
            <person name="Kim M."/>
            <person name="Overton L."/>
            <person name="Reardon M."/>
            <person name="Tsitrin T."/>
            <person name="Vuong H."/>
            <person name="Weaver B."/>
            <person name="Ciecko A."/>
            <person name="Tallon L."/>
            <person name="Jackson J."/>
            <person name="Pai G."/>
            <person name="Aken S.V."/>
            <person name="Utterback T."/>
            <person name="Reidmuller S."/>
            <person name="Feldblyum T."/>
            <person name="Hsiao J."/>
            <person name="Zismann V."/>
            <person name="Iobst S."/>
            <person name="de Vazeille A.R."/>
            <person name="Buell C.R."/>
            <person name="Ying K."/>
            <person name="Li Y."/>
            <person name="Lu T."/>
            <person name="Huang Y."/>
            <person name="Zhao Q."/>
            <person name="Feng Q."/>
            <person name="Zhang L."/>
            <person name="Zhu J."/>
            <person name="Weng Q."/>
            <person name="Mu J."/>
            <person name="Lu Y."/>
            <person name="Fan D."/>
            <person name="Liu Y."/>
            <person name="Guan J."/>
            <person name="Zhang Y."/>
            <person name="Yu S."/>
            <person name="Liu X."/>
            <person name="Zhang Y."/>
            <person name="Hong G."/>
            <person name="Han B."/>
            <person name="Choisne N."/>
            <person name="Demange N."/>
            <person name="Orjeda G."/>
            <person name="Samain S."/>
            <person name="Cattolico L."/>
            <person name="Pelletier E."/>
            <person name="Couloux A."/>
            <person name="Segurens B."/>
            <person name="Wincker P."/>
            <person name="D'Hont A."/>
            <person name="Scarpelli C."/>
            <person name="Weissenbach J."/>
            <person name="Salanoubat M."/>
            <person name="Quetier F."/>
            <person name="Yu Y."/>
            <person name="Kim H.R."/>
            <person name="Rambo T."/>
            <person name="Currie J."/>
            <person name="Collura K."/>
            <person name="Luo M."/>
            <person name="Yang T."/>
            <person name="Ammiraju J.S.S."/>
            <person name="Engler F."/>
            <person name="Soderlund C."/>
            <person name="Wing R.A."/>
            <person name="Palmer L.E."/>
            <person name="de la Bastide M."/>
            <person name="Spiegel L."/>
            <person name="Nascimento L."/>
            <person name="Zutavern T."/>
            <person name="O'Shaughnessy A."/>
            <person name="Dike S."/>
            <person name="Dedhia N."/>
            <person name="Preston R."/>
            <person name="Balija V."/>
            <person name="McCombie W.R."/>
            <person name="Chow T."/>
            <person name="Chen H."/>
            <person name="Chung M."/>
            <person name="Chen C."/>
            <person name="Shaw J."/>
            <person name="Wu H."/>
            <person name="Hsiao K."/>
            <person name="Chao Y."/>
            <person name="Chu M."/>
            <person name="Cheng C."/>
            <person name="Hour A."/>
            <person name="Lee P."/>
            <person name="Lin S."/>
            <person name="Lin Y."/>
            <person name="Liou J."/>
            <person name="Liu S."/>
            <person name="Hsing Y."/>
            <person name="Raghuvanshi S."/>
            <person name="Mohanty A."/>
            <person name="Bharti A.K."/>
            <person name="Gaur A."/>
            <person name="Gupta V."/>
            <person name="Kumar D."/>
            <person name="Ravi V."/>
            <person name="Vij S."/>
            <person name="Kapur A."/>
            <person name="Khurana P."/>
            <person name="Khurana P."/>
            <person name="Khurana J.P."/>
            <person name="Tyagi A.K."/>
            <person name="Gaikwad K."/>
            <person name="Singh A."/>
            <person name="Dalal V."/>
            <person name="Srivastava S."/>
            <person name="Dixit A."/>
            <person name="Pal A.K."/>
            <person name="Ghazi I.A."/>
            <person name="Yadav M."/>
            <person name="Pandit A."/>
            <person name="Bhargava A."/>
            <person name="Sureshbabu K."/>
            <person name="Batra K."/>
            <person name="Sharma T.R."/>
            <person name="Mohapatra T."/>
            <person name="Singh N.K."/>
            <person name="Messing J."/>
            <person name="Nelson A.B."/>
            <person name="Fuks G."/>
            <person name="Kavchok S."/>
            <person name="Keizer G."/>
            <person name="Linton E."/>
            <person name="Llaca V."/>
            <person name="Song R."/>
            <person name="Tanyolac B."/>
            <person name="Young S."/>
            <person name="Ho-Il K."/>
            <person name="Hahn J.H."/>
            <person name="Sangsakoo G."/>
            <person name="Vanavichit A."/>
            <person name="de Mattos Luiz.A.T."/>
            <person name="Zimmer P.D."/>
            <person name="Malone G."/>
            <person name="Dellagostin O."/>
            <person name="de Oliveira A.C."/>
            <person name="Bevan M."/>
            <person name="Bancroft I."/>
            <person name="Minx P."/>
            <person name="Cordum H."/>
            <person name="Wilson R."/>
            <person name="Cheng Z."/>
            <person name="Jin W."/>
            <person name="Jiang J."/>
            <person name="Leong S.A."/>
            <person name="Iwama H."/>
            <person name="Gojobori T."/>
            <person name="Itoh T."/>
            <person name="Niimura Y."/>
            <person name="Fujii Y."/>
            <person name="Habara T."/>
            <person name="Sakai H."/>
            <person name="Sato Y."/>
            <person name="Wilson G."/>
            <person name="Kumar K."/>
            <person name="McCouch S."/>
            <person name="Juretic N."/>
            <person name="Hoen D."/>
            <person name="Wright S."/>
            <person name="Bruskiewich R."/>
            <person name="Bureau T."/>
            <person name="Miyao A."/>
            <person name="Hirochika H."/>
            <person name="Nishikawa T."/>
            <person name="Kadowaki K."/>
            <person name="Sugiura M."/>
            <person name="Burr B."/>
            <person name="Sasaki T."/>
        </authorList>
    </citation>
    <scope>NUCLEOTIDE SEQUENCE [LARGE SCALE GENOMIC DNA]</scope>
    <source>
        <strain evidence="3">cv. Nipponbare</strain>
    </source>
</reference>
<evidence type="ECO:0000313" key="2">
    <source>
        <dbReference type="EMBL" id="BAD61511.1"/>
    </source>
</evidence>
<protein>
    <submittedName>
        <fullName evidence="2">Uncharacterized protein</fullName>
    </submittedName>
</protein>
<dbReference type="EMBL" id="AP003314">
    <property type="protein sequence ID" value="BAD61511.1"/>
    <property type="molecule type" value="Genomic_DNA"/>
</dbReference>